<reference evidence="1 2" key="1">
    <citation type="journal article" date="2016" name="Mol. Biol. Evol.">
        <title>Comparative Genomics of Early-Diverging Mushroom-Forming Fungi Provides Insights into the Origins of Lignocellulose Decay Capabilities.</title>
        <authorList>
            <person name="Nagy L.G."/>
            <person name="Riley R."/>
            <person name="Tritt A."/>
            <person name="Adam C."/>
            <person name="Daum C."/>
            <person name="Floudas D."/>
            <person name="Sun H."/>
            <person name="Yadav J.S."/>
            <person name="Pangilinan J."/>
            <person name="Larsson K.H."/>
            <person name="Matsuura K."/>
            <person name="Barry K."/>
            <person name="Labutti K."/>
            <person name="Kuo R."/>
            <person name="Ohm R.A."/>
            <person name="Bhattacharya S.S."/>
            <person name="Shirouzu T."/>
            <person name="Yoshinaga Y."/>
            <person name="Martin F.M."/>
            <person name="Grigoriev I.V."/>
            <person name="Hibbett D.S."/>
        </authorList>
    </citation>
    <scope>NUCLEOTIDE SEQUENCE [LARGE SCALE GENOMIC DNA]</scope>
    <source>
        <strain evidence="1 2">HHB12029</strain>
    </source>
</reference>
<gene>
    <name evidence="1" type="ORF">EXIGLDRAFT_771626</name>
</gene>
<accession>A0A165FUW7</accession>
<protein>
    <submittedName>
        <fullName evidence="1">Uncharacterized protein</fullName>
    </submittedName>
</protein>
<dbReference type="AlphaFoldDB" id="A0A165FUW7"/>
<name>A0A165FUW7_EXIGL</name>
<proteinExistence type="predicted"/>
<sequence>MPALKDITPDSLPAYELQLEEATEDGVTLYWMKFFDPTWIPHPRFHELPQDPQHVRFFVDGCPTFGAGELSALPAFSNNMELCRYIASSTSTEVMGAACQKLRESLAVAIEPYFQDLRLLQAALQYCKAAISGSWLLAFLLHPQQTPWQPADLDIYVSPSDDSQGYKLMFAFVLASGFKWLGNLTDSGPVEKAYFSDEILRVHRFEHRTNARRIDIVEARRSVLDVLGGFHSTIVCNALTAHHILVMFPEWTERREAWSKAVPQDYIRDKYESRGFRFVTTNTDLGHPCGSGCPDLSRSVRREETCLFVPLSAMWASLESSVFPLTSHWTGPVDCTNVECEDCALPGHPRRTVQGH</sequence>
<dbReference type="EMBL" id="KV426069">
    <property type="protein sequence ID" value="KZV89567.1"/>
    <property type="molecule type" value="Genomic_DNA"/>
</dbReference>
<evidence type="ECO:0000313" key="2">
    <source>
        <dbReference type="Proteomes" id="UP000077266"/>
    </source>
</evidence>
<organism evidence="1 2">
    <name type="scientific">Exidia glandulosa HHB12029</name>
    <dbReference type="NCBI Taxonomy" id="1314781"/>
    <lineage>
        <taxon>Eukaryota</taxon>
        <taxon>Fungi</taxon>
        <taxon>Dikarya</taxon>
        <taxon>Basidiomycota</taxon>
        <taxon>Agaricomycotina</taxon>
        <taxon>Agaricomycetes</taxon>
        <taxon>Auriculariales</taxon>
        <taxon>Exidiaceae</taxon>
        <taxon>Exidia</taxon>
    </lineage>
</organism>
<dbReference type="Proteomes" id="UP000077266">
    <property type="component" value="Unassembled WGS sequence"/>
</dbReference>
<keyword evidence="2" id="KW-1185">Reference proteome</keyword>
<dbReference type="OrthoDB" id="3270380at2759"/>
<dbReference type="InParanoid" id="A0A165FUW7"/>
<evidence type="ECO:0000313" key="1">
    <source>
        <dbReference type="EMBL" id="KZV89567.1"/>
    </source>
</evidence>